<organism evidence="4 5">
    <name type="scientific">Prunus dulcis</name>
    <name type="common">Almond</name>
    <name type="synonym">Amygdalus dulcis</name>
    <dbReference type="NCBI Taxonomy" id="3755"/>
    <lineage>
        <taxon>Eukaryota</taxon>
        <taxon>Viridiplantae</taxon>
        <taxon>Streptophyta</taxon>
        <taxon>Embryophyta</taxon>
        <taxon>Tracheophyta</taxon>
        <taxon>Spermatophyta</taxon>
        <taxon>Magnoliopsida</taxon>
        <taxon>eudicotyledons</taxon>
        <taxon>Gunneridae</taxon>
        <taxon>Pentapetalae</taxon>
        <taxon>rosids</taxon>
        <taxon>fabids</taxon>
        <taxon>Rosales</taxon>
        <taxon>Rosaceae</taxon>
        <taxon>Amygdaloideae</taxon>
        <taxon>Amygdaleae</taxon>
        <taxon>Prunus</taxon>
    </lineage>
</organism>
<dbReference type="Gene3D" id="3.40.50.300">
    <property type="entry name" value="P-loop containing nucleotide triphosphate hydrolases"/>
    <property type="match status" value="1"/>
</dbReference>
<comment type="catalytic activity">
    <reaction evidence="2">
        <text>ATP + H2O = ADP + phosphate + H(+)</text>
        <dbReference type="Rhea" id="RHEA:13065"/>
        <dbReference type="ChEBI" id="CHEBI:15377"/>
        <dbReference type="ChEBI" id="CHEBI:15378"/>
        <dbReference type="ChEBI" id="CHEBI:30616"/>
        <dbReference type="ChEBI" id="CHEBI:43474"/>
        <dbReference type="ChEBI" id="CHEBI:456216"/>
        <dbReference type="EC" id="3.6.4.13"/>
    </reaction>
</comment>
<dbReference type="PANTHER" id="PTHR18934">
    <property type="entry name" value="ATP-DEPENDENT RNA HELICASE"/>
    <property type="match status" value="1"/>
</dbReference>
<evidence type="ECO:0000256" key="2">
    <source>
        <dbReference type="ARBA" id="ARBA00047984"/>
    </source>
</evidence>
<protein>
    <recommendedName>
        <fullName evidence="1">RNA helicase</fullName>
        <ecNumber evidence="1">3.6.4.13</ecNumber>
    </recommendedName>
</protein>
<dbReference type="InterPro" id="IPR027417">
    <property type="entry name" value="P-loop_NTPase"/>
</dbReference>
<evidence type="ECO:0000256" key="1">
    <source>
        <dbReference type="ARBA" id="ARBA00012552"/>
    </source>
</evidence>
<evidence type="ECO:0000313" key="4">
    <source>
        <dbReference type="EMBL" id="KAI5320113.1"/>
    </source>
</evidence>
<sequence length="110" mass="12297">MTIYVSKRTIYISKCRIYLEGYGVVMVDEANERTLSTDILLGKLKDIALSRQCDFKLLISCSTETDAEKLSGYFDSAPVFKIPLKKAAESDKPHEEDGRRLGEPSSGENT</sequence>
<dbReference type="AlphaFoldDB" id="A0AAD4V8X8"/>
<accession>A0AAD4V8X8</accession>
<dbReference type="Proteomes" id="UP001054821">
    <property type="component" value="Chromosome 7"/>
</dbReference>
<evidence type="ECO:0000313" key="5">
    <source>
        <dbReference type="Proteomes" id="UP001054821"/>
    </source>
</evidence>
<reference evidence="4 5" key="1">
    <citation type="journal article" date="2022" name="G3 (Bethesda)">
        <title>Whole-genome sequence and methylome profiling of the almond [Prunus dulcis (Mill.) D.A. Webb] cultivar 'Nonpareil'.</title>
        <authorList>
            <person name="D'Amico-Willman K.M."/>
            <person name="Ouma W.Z."/>
            <person name="Meulia T."/>
            <person name="Sideli G.M."/>
            <person name="Gradziel T.M."/>
            <person name="Fresnedo-Ramirez J."/>
        </authorList>
    </citation>
    <scope>NUCLEOTIDE SEQUENCE [LARGE SCALE GENOMIC DNA]</scope>
    <source>
        <strain evidence="4">Clone GOH B32 T37-40</strain>
    </source>
</reference>
<feature type="compositionally biased region" description="Basic and acidic residues" evidence="3">
    <location>
        <begin position="86"/>
        <end position="102"/>
    </location>
</feature>
<feature type="region of interest" description="Disordered" evidence="3">
    <location>
        <begin position="86"/>
        <end position="110"/>
    </location>
</feature>
<dbReference type="GO" id="GO:0071013">
    <property type="term" value="C:catalytic step 2 spliceosome"/>
    <property type="evidence" value="ECO:0007669"/>
    <property type="project" value="TreeGrafter"/>
</dbReference>
<name>A0AAD4V8X8_PRUDU</name>
<evidence type="ECO:0000256" key="3">
    <source>
        <dbReference type="SAM" id="MobiDB-lite"/>
    </source>
</evidence>
<dbReference type="PANTHER" id="PTHR18934:SF83">
    <property type="entry name" value="PRE-MRNA-SPLICING FACTOR ATP-DEPENDENT RNA HELICASE DHX16"/>
    <property type="match status" value="1"/>
</dbReference>
<gene>
    <name evidence="4" type="ORF">L3X38_039821</name>
</gene>
<dbReference type="EC" id="3.6.4.13" evidence="1"/>
<dbReference type="GO" id="GO:0003723">
    <property type="term" value="F:RNA binding"/>
    <property type="evidence" value="ECO:0007669"/>
    <property type="project" value="TreeGrafter"/>
</dbReference>
<keyword evidence="5" id="KW-1185">Reference proteome</keyword>
<proteinExistence type="predicted"/>
<dbReference type="GO" id="GO:0003724">
    <property type="term" value="F:RNA helicase activity"/>
    <property type="evidence" value="ECO:0007669"/>
    <property type="project" value="UniProtKB-EC"/>
</dbReference>
<comment type="caution">
    <text evidence="4">The sequence shown here is derived from an EMBL/GenBank/DDBJ whole genome shotgun (WGS) entry which is preliminary data.</text>
</comment>
<dbReference type="EMBL" id="JAJFAZ020000007">
    <property type="protein sequence ID" value="KAI5320113.1"/>
    <property type="molecule type" value="Genomic_DNA"/>
</dbReference>